<organism evidence="2 3">
    <name type="scientific">Rubritalea squalenifaciens DSM 18772</name>
    <dbReference type="NCBI Taxonomy" id="1123071"/>
    <lineage>
        <taxon>Bacteria</taxon>
        <taxon>Pseudomonadati</taxon>
        <taxon>Verrucomicrobiota</taxon>
        <taxon>Verrucomicrobiia</taxon>
        <taxon>Verrucomicrobiales</taxon>
        <taxon>Rubritaleaceae</taxon>
        <taxon>Rubritalea</taxon>
    </lineage>
</organism>
<dbReference type="Proteomes" id="UP000184510">
    <property type="component" value="Unassembled WGS sequence"/>
</dbReference>
<accession>A0A1M6CB63</accession>
<dbReference type="AlphaFoldDB" id="A0A1M6CB63"/>
<evidence type="ECO:0000313" key="3">
    <source>
        <dbReference type="Proteomes" id="UP000184510"/>
    </source>
</evidence>
<keyword evidence="3" id="KW-1185">Reference proteome</keyword>
<evidence type="ECO:0000256" key="1">
    <source>
        <dbReference type="SAM" id="MobiDB-lite"/>
    </source>
</evidence>
<protein>
    <submittedName>
        <fullName evidence="2">Uncharacterized protein</fullName>
    </submittedName>
</protein>
<name>A0A1M6CB63_9BACT</name>
<proteinExistence type="predicted"/>
<feature type="region of interest" description="Disordered" evidence="1">
    <location>
        <begin position="26"/>
        <end position="54"/>
    </location>
</feature>
<reference evidence="2 3" key="1">
    <citation type="submission" date="2016-11" db="EMBL/GenBank/DDBJ databases">
        <authorList>
            <person name="Jaros S."/>
            <person name="Januszkiewicz K."/>
            <person name="Wedrychowicz H."/>
        </authorList>
    </citation>
    <scope>NUCLEOTIDE SEQUENCE [LARGE SCALE GENOMIC DNA]</scope>
    <source>
        <strain evidence="2 3">DSM 18772</strain>
    </source>
</reference>
<feature type="compositionally biased region" description="Acidic residues" evidence="1">
    <location>
        <begin position="32"/>
        <end position="50"/>
    </location>
</feature>
<sequence>MKVFILIFFMAALHWVYRDTSVEASEQQAEPAAEEAPAEQTPADEAEEQPEVQLGEEPKEALMGERLKELRQRARKFQYGAEVVDEVLDCIQQGRTLSPQEAIDLGVTLSWVERHSPELSDEIVLGLRKMNLTFPEGEEPELSGFDKVPEGIWADLVPRVRRKAINEDLVDELLSRIPEDGKLEKGDVGQLGMMIYEFREYSPVLAEKLVKGLDLSRDHFPDRFKMTLIATLRDPVEQFERGLDSGVSQSYMSGVMAEAMAEMDIANFLYVLERLKDLQDRRPEFHLQVVFKMFRSEGISVDSLGTAIDLLHEVHPEMQRYAKTGLRSRVENLHEQGQLDDSQLDFYLDMLGRVPPGLPYQE</sequence>
<dbReference type="EMBL" id="FQYR01000002">
    <property type="protein sequence ID" value="SHI58024.1"/>
    <property type="molecule type" value="Genomic_DNA"/>
</dbReference>
<gene>
    <name evidence="2" type="ORF">SAMN02745181_0432</name>
</gene>
<evidence type="ECO:0000313" key="2">
    <source>
        <dbReference type="EMBL" id="SHI58024.1"/>
    </source>
</evidence>
<dbReference type="InParanoid" id="A0A1M6CB63"/>